<dbReference type="EMBL" id="CADCWL010000039">
    <property type="protein sequence ID" value="CAA9552952.1"/>
    <property type="molecule type" value="Genomic_DNA"/>
</dbReference>
<sequence length="79" mass="8577">AGGDPPHALRLPLARRGSRLREHDRGRFRGLGRGGGRAAPRARLLGHTRGALGPRRLRGRLGRSALAAQILRRARPPLL</sequence>
<accession>A0A6J4UKA7</accession>
<reference evidence="1" key="1">
    <citation type="submission" date="2020-02" db="EMBL/GenBank/DDBJ databases">
        <authorList>
            <person name="Meier V. D."/>
        </authorList>
    </citation>
    <scope>NUCLEOTIDE SEQUENCE</scope>
    <source>
        <strain evidence="1">AVDCRST_MAG19</strain>
    </source>
</reference>
<protein>
    <submittedName>
        <fullName evidence="1">Uncharacterized protein</fullName>
    </submittedName>
</protein>
<evidence type="ECO:0000313" key="1">
    <source>
        <dbReference type="EMBL" id="CAA9552952.1"/>
    </source>
</evidence>
<dbReference type="AlphaFoldDB" id="A0A6J4UKA7"/>
<feature type="non-terminal residue" evidence="1">
    <location>
        <position position="1"/>
    </location>
</feature>
<gene>
    <name evidence="1" type="ORF">AVDCRST_MAG19-989</name>
</gene>
<proteinExistence type="predicted"/>
<name>A0A6J4UKA7_9BACT</name>
<organism evidence="1">
    <name type="scientific">uncultured Thermomicrobiales bacterium</name>
    <dbReference type="NCBI Taxonomy" id="1645740"/>
    <lineage>
        <taxon>Bacteria</taxon>
        <taxon>Pseudomonadati</taxon>
        <taxon>Thermomicrobiota</taxon>
        <taxon>Thermomicrobia</taxon>
        <taxon>Thermomicrobiales</taxon>
        <taxon>environmental samples</taxon>
    </lineage>
</organism>
<feature type="non-terminal residue" evidence="1">
    <location>
        <position position="79"/>
    </location>
</feature>